<reference evidence="3" key="1">
    <citation type="journal article" date="2023" name="Commun. Biol.">
        <title>Genome analysis of Parmales, the sister group of diatoms, reveals the evolutionary specialization of diatoms from phago-mixotrophs to photoautotrophs.</title>
        <authorList>
            <person name="Ban H."/>
            <person name="Sato S."/>
            <person name="Yoshikawa S."/>
            <person name="Yamada K."/>
            <person name="Nakamura Y."/>
            <person name="Ichinomiya M."/>
            <person name="Sato N."/>
            <person name="Blanc-Mathieu R."/>
            <person name="Endo H."/>
            <person name="Kuwata A."/>
            <person name="Ogata H."/>
        </authorList>
    </citation>
    <scope>NUCLEOTIDE SEQUENCE [LARGE SCALE GENOMIC DNA]</scope>
    <source>
        <strain evidence="3">NIES 3699</strain>
    </source>
</reference>
<dbReference type="Pfam" id="PF00646">
    <property type="entry name" value="F-box"/>
    <property type="match status" value="1"/>
</dbReference>
<comment type="caution">
    <text evidence="2">The sequence shown here is derived from an EMBL/GenBank/DDBJ whole genome shotgun (WGS) entry which is preliminary data.</text>
</comment>
<evidence type="ECO:0000313" key="3">
    <source>
        <dbReference type="Proteomes" id="UP001165160"/>
    </source>
</evidence>
<dbReference type="InterPro" id="IPR036047">
    <property type="entry name" value="F-box-like_dom_sf"/>
</dbReference>
<dbReference type="SUPFAM" id="SSF81383">
    <property type="entry name" value="F-box domain"/>
    <property type="match status" value="1"/>
</dbReference>
<gene>
    <name evidence="2" type="ORF">TrVE_jg3515</name>
</gene>
<evidence type="ECO:0000259" key="1">
    <source>
        <dbReference type="Pfam" id="PF00646"/>
    </source>
</evidence>
<proteinExistence type="predicted"/>
<keyword evidence="3" id="KW-1185">Reference proteome</keyword>
<organism evidence="2 3">
    <name type="scientific">Triparma verrucosa</name>
    <dbReference type="NCBI Taxonomy" id="1606542"/>
    <lineage>
        <taxon>Eukaryota</taxon>
        <taxon>Sar</taxon>
        <taxon>Stramenopiles</taxon>
        <taxon>Ochrophyta</taxon>
        <taxon>Bolidophyceae</taxon>
        <taxon>Parmales</taxon>
        <taxon>Triparmaceae</taxon>
        <taxon>Triparma</taxon>
    </lineage>
</organism>
<dbReference type="InterPro" id="IPR001810">
    <property type="entry name" value="F-box_dom"/>
</dbReference>
<protein>
    <recommendedName>
        <fullName evidence="1">F-box domain-containing protein</fullName>
    </recommendedName>
</protein>
<name>A0A9W7B4L0_9STRA</name>
<accession>A0A9W7B4L0</accession>
<dbReference type="AlphaFoldDB" id="A0A9W7B4L0"/>
<dbReference type="EMBL" id="BRXX01000030">
    <property type="protein sequence ID" value="GMH83787.1"/>
    <property type="molecule type" value="Genomic_DNA"/>
</dbReference>
<dbReference type="Proteomes" id="UP001165160">
    <property type="component" value="Unassembled WGS sequence"/>
</dbReference>
<evidence type="ECO:0000313" key="2">
    <source>
        <dbReference type="EMBL" id="GMH83787.1"/>
    </source>
</evidence>
<sequence>MTSFTSLSPLPTSLSSQPKDPIIELLPSPCLHIVQECLDPYEVITLTCLSKGLHTLINSPSLYWLRFGRTVESAKKRVHEEREYLHSHIMARARAPSWGDLLTPSVNASKFLSCIEFISRSHCAPMFYHRASRDYCEPHGKLLLALAATLNPRLRPYADDRFVEALKKGVKQSRLRYTSFGALSDNARGFRGRDIPSYIEISIDEISDILAPTLSGDKKGTTKLSCWNRVLEINATRRPMTCEPPVFCIA</sequence>
<feature type="domain" description="F-box" evidence="1">
    <location>
        <begin position="24"/>
        <end position="64"/>
    </location>
</feature>